<accession>A0A1Y2DKQ4</accession>
<gene>
    <name evidence="2" type="ORF">BCR38DRAFT_412728</name>
</gene>
<feature type="compositionally biased region" description="Polar residues" evidence="1">
    <location>
        <begin position="109"/>
        <end position="122"/>
    </location>
</feature>
<feature type="region of interest" description="Disordered" evidence="1">
    <location>
        <begin position="69"/>
        <end position="132"/>
    </location>
</feature>
<dbReference type="Proteomes" id="UP000193689">
    <property type="component" value="Unassembled WGS sequence"/>
</dbReference>
<dbReference type="GeneID" id="63774946"/>
<proteinExistence type="predicted"/>
<comment type="caution">
    <text evidence="2">The sequence shown here is derived from an EMBL/GenBank/DDBJ whole genome shotgun (WGS) entry which is preliminary data.</text>
</comment>
<dbReference type="AlphaFoldDB" id="A0A1Y2DKQ4"/>
<dbReference type="InParanoid" id="A0A1Y2DKQ4"/>
<sequence length="132" mass="13724">MPLCIGFKEFATRLQHFMGRKPKAKRRSITISAPYNFKHESANLPGISEDEITILKEKAAASRLGVADGAADGGAATAAPSASLRIPGGTSPGGRPTRPAPPSPVRTTITPSVHITPNTPISPSVADANNMI</sequence>
<reference evidence="2 3" key="1">
    <citation type="submission" date="2016-07" db="EMBL/GenBank/DDBJ databases">
        <title>Pervasive Adenine N6-methylation of Active Genes in Fungi.</title>
        <authorList>
            <consortium name="DOE Joint Genome Institute"/>
            <person name="Mondo S.J."/>
            <person name="Dannebaum R.O."/>
            <person name="Kuo R.C."/>
            <person name="Labutti K."/>
            <person name="Haridas S."/>
            <person name="Kuo A."/>
            <person name="Salamov A."/>
            <person name="Ahrendt S.R."/>
            <person name="Lipzen A."/>
            <person name="Sullivan W."/>
            <person name="Andreopoulos W.B."/>
            <person name="Clum A."/>
            <person name="Lindquist E."/>
            <person name="Daum C."/>
            <person name="Ramamoorthy G.K."/>
            <person name="Gryganskyi A."/>
            <person name="Culley D."/>
            <person name="Magnuson J.K."/>
            <person name="James T.Y."/>
            <person name="O'Malley M.A."/>
            <person name="Stajich J.E."/>
            <person name="Spatafora J.W."/>
            <person name="Visel A."/>
            <person name="Grigoriev I.V."/>
        </authorList>
    </citation>
    <scope>NUCLEOTIDE SEQUENCE [LARGE SCALE GENOMIC DNA]</scope>
    <source>
        <strain evidence="2 3">CBS 129021</strain>
    </source>
</reference>
<dbReference type="OrthoDB" id="5226159at2759"/>
<dbReference type="EMBL" id="MCFJ01000013">
    <property type="protein sequence ID" value="ORY59734.1"/>
    <property type="molecule type" value="Genomic_DNA"/>
</dbReference>
<feature type="compositionally biased region" description="Low complexity" evidence="1">
    <location>
        <begin position="69"/>
        <end position="97"/>
    </location>
</feature>
<evidence type="ECO:0000313" key="2">
    <source>
        <dbReference type="EMBL" id="ORY59734.1"/>
    </source>
</evidence>
<evidence type="ECO:0000256" key="1">
    <source>
        <dbReference type="SAM" id="MobiDB-lite"/>
    </source>
</evidence>
<protein>
    <submittedName>
        <fullName evidence="2">Uncharacterized protein</fullName>
    </submittedName>
</protein>
<organism evidence="2 3">
    <name type="scientific">Pseudomassariella vexata</name>
    <dbReference type="NCBI Taxonomy" id="1141098"/>
    <lineage>
        <taxon>Eukaryota</taxon>
        <taxon>Fungi</taxon>
        <taxon>Dikarya</taxon>
        <taxon>Ascomycota</taxon>
        <taxon>Pezizomycotina</taxon>
        <taxon>Sordariomycetes</taxon>
        <taxon>Xylariomycetidae</taxon>
        <taxon>Amphisphaeriales</taxon>
        <taxon>Pseudomassariaceae</taxon>
        <taxon>Pseudomassariella</taxon>
    </lineage>
</organism>
<keyword evidence="3" id="KW-1185">Reference proteome</keyword>
<dbReference type="RefSeq" id="XP_040712308.1">
    <property type="nucleotide sequence ID" value="XM_040858734.1"/>
</dbReference>
<evidence type="ECO:0000313" key="3">
    <source>
        <dbReference type="Proteomes" id="UP000193689"/>
    </source>
</evidence>
<name>A0A1Y2DKQ4_9PEZI</name>